<dbReference type="PANTHER" id="PTHR46111:SF1">
    <property type="entry name" value="RIBOSOMAL RNA SMALL SUBUNIT METHYLTRANSFERASE I"/>
    <property type="match status" value="1"/>
</dbReference>
<evidence type="ECO:0000313" key="9">
    <source>
        <dbReference type="EMBL" id="SDM33088.1"/>
    </source>
</evidence>
<evidence type="ECO:0000256" key="6">
    <source>
        <dbReference type="HAMAP-Rule" id="MF_01877"/>
    </source>
</evidence>
<dbReference type="GO" id="GO:0005737">
    <property type="term" value="C:cytoplasm"/>
    <property type="evidence" value="ECO:0007669"/>
    <property type="project" value="UniProtKB-SubCell"/>
</dbReference>
<dbReference type="Gene3D" id="3.40.1010.10">
    <property type="entry name" value="Cobalt-precorrin-4 Transmethylase, Domain 1"/>
    <property type="match status" value="1"/>
</dbReference>
<dbReference type="InterPro" id="IPR014777">
    <property type="entry name" value="4pyrrole_Mease_sub1"/>
</dbReference>
<dbReference type="Pfam" id="PF23016">
    <property type="entry name" value="RsmI_C"/>
    <property type="match status" value="1"/>
</dbReference>
<dbReference type="GO" id="GO:0070677">
    <property type="term" value="F:rRNA (cytosine-2'-O-)-methyltransferase activity"/>
    <property type="evidence" value="ECO:0007669"/>
    <property type="project" value="UniProtKB-UniRule"/>
</dbReference>
<keyword evidence="10" id="KW-1185">Reference proteome</keyword>
<comment type="subcellular location">
    <subcellularLocation>
        <location evidence="6">Cytoplasm</location>
    </subcellularLocation>
</comment>
<keyword evidence="5 6" id="KW-0949">S-adenosyl-L-methionine</keyword>
<evidence type="ECO:0000259" key="8">
    <source>
        <dbReference type="Pfam" id="PF23016"/>
    </source>
</evidence>
<dbReference type="NCBIfam" id="TIGR00096">
    <property type="entry name" value="16S rRNA (cytidine(1402)-2'-O)-methyltransferase"/>
    <property type="match status" value="1"/>
</dbReference>
<dbReference type="PANTHER" id="PTHR46111">
    <property type="entry name" value="RIBOSOMAL RNA SMALL SUBUNIT METHYLTRANSFERASE I"/>
    <property type="match status" value="1"/>
</dbReference>
<dbReference type="FunFam" id="3.40.1010.10:FF:000007">
    <property type="entry name" value="Ribosomal RNA small subunit methyltransferase I"/>
    <property type="match status" value="1"/>
</dbReference>
<dbReference type="STRING" id="1527607.SAMN05428957_104263"/>
<keyword evidence="4 6" id="KW-0808">Transferase</keyword>
<dbReference type="CDD" id="cd11648">
    <property type="entry name" value="RsmI"/>
    <property type="match status" value="1"/>
</dbReference>
<dbReference type="Pfam" id="PF00590">
    <property type="entry name" value="TP_methylase"/>
    <property type="match status" value="1"/>
</dbReference>
<evidence type="ECO:0000256" key="5">
    <source>
        <dbReference type="ARBA" id="ARBA00022691"/>
    </source>
</evidence>
<feature type="domain" description="RsmI HTH" evidence="8">
    <location>
        <begin position="231"/>
        <end position="274"/>
    </location>
</feature>
<dbReference type="EMBL" id="FNHP01000004">
    <property type="protein sequence ID" value="SDM33088.1"/>
    <property type="molecule type" value="Genomic_DNA"/>
</dbReference>
<dbReference type="InterPro" id="IPR053910">
    <property type="entry name" value="RsmI_HTH"/>
</dbReference>
<evidence type="ECO:0000256" key="1">
    <source>
        <dbReference type="ARBA" id="ARBA00022490"/>
    </source>
</evidence>
<evidence type="ECO:0000313" key="10">
    <source>
        <dbReference type="Proteomes" id="UP000198552"/>
    </source>
</evidence>
<dbReference type="InterPro" id="IPR035996">
    <property type="entry name" value="4pyrrol_Methylase_sf"/>
</dbReference>
<dbReference type="Proteomes" id="UP000198552">
    <property type="component" value="Unassembled WGS sequence"/>
</dbReference>
<dbReference type="InterPro" id="IPR014776">
    <property type="entry name" value="4pyrrole_Mease_sub2"/>
</dbReference>
<accession>A0A1G9SC89</accession>
<dbReference type="HAMAP" id="MF_01877">
    <property type="entry name" value="16SrRNA_methyltr_I"/>
    <property type="match status" value="1"/>
</dbReference>
<evidence type="ECO:0000256" key="3">
    <source>
        <dbReference type="ARBA" id="ARBA00022603"/>
    </source>
</evidence>
<evidence type="ECO:0000259" key="7">
    <source>
        <dbReference type="Pfam" id="PF00590"/>
    </source>
</evidence>
<dbReference type="AlphaFoldDB" id="A0A1G9SC89"/>
<evidence type="ECO:0000256" key="4">
    <source>
        <dbReference type="ARBA" id="ARBA00022679"/>
    </source>
</evidence>
<keyword evidence="1 6" id="KW-0963">Cytoplasm</keyword>
<organism evidence="9 10">
    <name type="scientific">Oryzisolibacter propanilivorax</name>
    <dbReference type="NCBI Taxonomy" id="1527607"/>
    <lineage>
        <taxon>Bacteria</taxon>
        <taxon>Pseudomonadati</taxon>
        <taxon>Pseudomonadota</taxon>
        <taxon>Betaproteobacteria</taxon>
        <taxon>Burkholderiales</taxon>
        <taxon>Comamonadaceae</taxon>
        <taxon>Oryzisolibacter</taxon>
    </lineage>
</organism>
<dbReference type="InterPro" id="IPR008189">
    <property type="entry name" value="rRNA_ssu_MeTfrase_I"/>
</dbReference>
<dbReference type="PROSITE" id="PS01296">
    <property type="entry name" value="RSMI"/>
    <property type="match status" value="1"/>
</dbReference>
<gene>
    <name evidence="6" type="primary">rsmI</name>
    <name evidence="9" type="ORF">SAMN05428957_104263</name>
</gene>
<dbReference type="EC" id="2.1.1.198" evidence="6"/>
<proteinExistence type="inferred from homology"/>
<comment type="catalytic activity">
    <reaction evidence="6">
        <text>cytidine(1402) in 16S rRNA + S-adenosyl-L-methionine = 2'-O-methylcytidine(1402) in 16S rRNA + S-adenosyl-L-homocysteine + H(+)</text>
        <dbReference type="Rhea" id="RHEA:42924"/>
        <dbReference type="Rhea" id="RHEA-COMP:10285"/>
        <dbReference type="Rhea" id="RHEA-COMP:10286"/>
        <dbReference type="ChEBI" id="CHEBI:15378"/>
        <dbReference type="ChEBI" id="CHEBI:57856"/>
        <dbReference type="ChEBI" id="CHEBI:59789"/>
        <dbReference type="ChEBI" id="CHEBI:74495"/>
        <dbReference type="ChEBI" id="CHEBI:82748"/>
        <dbReference type="EC" id="2.1.1.198"/>
    </reaction>
</comment>
<evidence type="ECO:0000256" key="2">
    <source>
        <dbReference type="ARBA" id="ARBA00022552"/>
    </source>
</evidence>
<dbReference type="InterPro" id="IPR018063">
    <property type="entry name" value="SAM_MeTrfase_RsmI_CS"/>
</dbReference>
<dbReference type="Gene3D" id="3.30.950.10">
    <property type="entry name" value="Methyltransferase, Cobalt-precorrin-4 Transmethylase, Domain 2"/>
    <property type="match status" value="1"/>
</dbReference>
<feature type="domain" description="Tetrapyrrole methylase" evidence="7">
    <location>
        <begin position="2"/>
        <end position="204"/>
    </location>
</feature>
<protein>
    <recommendedName>
        <fullName evidence="6">Ribosomal RNA small subunit methyltransferase I</fullName>
        <ecNumber evidence="6">2.1.1.198</ecNumber>
    </recommendedName>
    <alternativeName>
        <fullName evidence="6">16S rRNA 2'-O-ribose C1402 methyltransferase</fullName>
    </alternativeName>
    <alternativeName>
        <fullName evidence="6">rRNA (cytidine-2'-O-)-methyltransferase RsmI</fullName>
    </alternativeName>
</protein>
<keyword evidence="3 6" id="KW-0489">Methyltransferase</keyword>
<dbReference type="SUPFAM" id="SSF53790">
    <property type="entry name" value="Tetrapyrrole methylase"/>
    <property type="match status" value="1"/>
</dbReference>
<sequence length="278" mass="29384">MVATPIGNLADITLRALHVLQLVDIIACEDTRHTQALLRAYGIDKPAGSLVALHQHNEAQAAQQVLARLQQGQRVAYVSDAGTPGVSDPGARLVDSITAAGMRCIPLPGASSVTTALSAAGAIGTGNHSTGFLFAGFLPSRGAERRTAVQALAGEPRSVLILEAPHRIRDLAQALGVLGTRRVTLARELTKQFEEITSHVAQDLDAWLEAAPQRSKGEFVVVLHPTELAPQQSQALDVLRLLLQELPTKTAVRLAAQITGAARNTLYDAALQEKSTGS</sequence>
<name>A0A1G9SC89_9BURK</name>
<comment type="similarity">
    <text evidence="6">Belongs to the methyltransferase superfamily. RsmI family.</text>
</comment>
<reference evidence="10" key="1">
    <citation type="submission" date="2016-10" db="EMBL/GenBank/DDBJ databases">
        <authorList>
            <person name="Varghese N."/>
            <person name="Submissions S."/>
        </authorList>
    </citation>
    <scope>NUCLEOTIDE SEQUENCE [LARGE SCALE GENOMIC DNA]</scope>
    <source>
        <strain evidence="10">EPL6</strain>
    </source>
</reference>
<dbReference type="PIRSF" id="PIRSF005917">
    <property type="entry name" value="MTase_YraL"/>
    <property type="match status" value="1"/>
</dbReference>
<keyword evidence="2 6" id="KW-0698">rRNA processing</keyword>
<comment type="function">
    <text evidence="6">Catalyzes the 2'-O-methylation of the ribose of cytidine 1402 (C1402) in 16S rRNA.</text>
</comment>
<dbReference type="InterPro" id="IPR000878">
    <property type="entry name" value="4pyrrol_Mease"/>
</dbReference>